<dbReference type="SUPFAM" id="SSF51395">
    <property type="entry name" value="FMN-linked oxidoreductases"/>
    <property type="match status" value="1"/>
</dbReference>
<comment type="caution">
    <text evidence="2">The sequence shown here is derived from an EMBL/GenBank/DDBJ whole genome shotgun (WGS) entry which is preliminary data.</text>
</comment>
<dbReference type="FunFam" id="3.20.20.70:FF:000138">
    <property type="entry name" value="NADPH dehydrogenase 1"/>
    <property type="match status" value="1"/>
</dbReference>
<evidence type="ECO:0000259" key="1">
    <source>
        <dbReference type="Pfam" id="PF00724"/>
    </source>
</evidence>
<keyword evidence="3" id="KW-1185">Reference proteome</keyword>
<dbReference type="GO" id="GO:0010181">
    <property type="term" value="F:FMN binding"/>
    <property type="evidence" value="ECO:0007669"/>
    <property type="project" value="InterPro"/>
</dbReference>
<dbReference type="InterPro" id="IPR045247">
    <property type="entry name" value="Oye-like"/>
</dbReference>
<protein>
    <recommendedName>
        <fullName evidence="1">NADH:flavin oxidoreductase/NADH oxidase N-terminal domain-containing protein</fullName>
    </recommendedName>
</protein>
<dbReference type="Pfam" id="PF00724">
    <property type="entry name" value="Oxidored_FMN"/>
    <property type="match status" value="1"/>
</dbReference>
<gene>
    <name evidence="2" type="ORF">MYCIT1_LOCUS36098</name>
</gene>
<sequence>MTSTPKLFQPIVVGEMQLKHRVVMAPLTRFRVDDNHVPLSHVKEYYSQRGSVEGTLLVTEACYIDARAVGVPNVPGIWSEAQIAAWKEVTEAVHAKGSFIYLQLWALGRAAHPAALGENPYVSASDIPLSDRPADEIKPRPLTKAEISEYVRLFARAAVNAVEKAGFDGVELHGANGYLIDQFLQDVSNARSDEYGGSVENRARFALEIMDAVVAAVGQKKSAIRLSPWNVFNGEVSIRHMSMKNPKPTFSYLVKQLKARHPELAYIHAVEPRAKGFEVLDDSSLPEGMSNDFIRDIWTSPDSARRLISAGGYSREAAIKDGERDELVAFGRQFISNPDLPARLLHDYPLNPYDRTTFYTTGTLDPKGYTDYPFYDSKSPL</sequence>
<dbReference type="Gene3D" id="3.20.20.70">
    <property type="entry name" value="Aldolase class I"/>
    <property type="match status" value="1"/>
</dbReference>
<dbReference type="PANTHER" id="PTHR22893:SF91">
    <property type="entry name" value="NADPH DEHYDROGENASE 2-RELATED"/>
    <property type="match status" value="1"/>
</dbReference>
<dbReference type="InterPro" id="IPR013785">
    <property type="entry name" value="Aldolase_TIM"/>
</dbReference>
<name>A0AAD2HYD4_9AGAR</name>
<evidence type="ECO:0000313" key="2">
    <source>
        <dbReference type="EMBL" id="CAK5283520.1"/>
    </source>
</evidence>
<dbReference type="InterPro" id="IPR001155">
    <property type="entry name" value="OxRdtase_FMN_N"/>
</dbReference>
<reference evidence="2" key="1">
    <citation type="submission" date="2023-11" db="EMBL/GenBank/DDBJ databases">
        <authorList>
            <person name="De Vega J J."/>
            <person name="De Vega J J."/>
        </authorList>
    </citation>
    <scope>NUCLEOTIDE SEQUENCE</scope>
</reference>
<dbReference type="Proteomes" id="UP001295794">
    <property type="component" value="Unassembled WGS sequence"/>
</dbReference>
<feature type="domain" description="NADH:flavin oxidoreductase/NADH oxidase N-terminal" evidence="1">
    <location>
        <begin position="6"/>
        <end position="350"/>
    </location>
</feature>
<dbReference type="PANTHER" id="PTHR22893">
    <property type="entry name" value="NADH OXIDOREDUCTASE-RELATED"/>
    <property type="match status" value="1"/>
</dbReference>
<evidence type="ECO:0000313" key="3">
    <source>
        <dbReference type="Proteomes" id="UP001295794"/>
    </source>
</evidence>
<dbReference type="GO" id="GO:0003959">
    <property type="term" value="F:NADPH dehydrogenase activity"/>
    <property type="evidence" value="ECO:0007669"/>
    <property type="project" value="TreeGrafter"/>
</dbReference>
<dbReference type="AlphaFoldDB" id="A0AAD2HYD4"/>
<organism evidence="2 3">
    <name type="scientific">Mycena citricolor</name>
    <dbReference type="NCBI Taxonomy" id="2018698"/>
    <lineage>
        <taxon>Eukaryota</taxon>
        <taxon>Fungi</taxon>
        <taxon>Dikarya</taxon>
        <taxon>Basidiomycota</taxon>
        <taxon>Agaricomycotina</taxon>
        <taxon>Agaricomycetes</taxon>
        <taxon>Agaricomycetidae</taxon>
        <taxon>Agaricales</taxon>
        <taxon>Marasmiineae</taxon>
        <taxon>Mycenaceae</taxon>
        <taxon>Mycena</taxon>
    </lineage>
</organism>
<dbReference type="EMBL" id="CAVNYO010000467">
    <property type="protein sequence ID" value="CAK5283520.1"/>
    <property type="molecule type" value="Genomic_DNA"/>
</dbReference>
<proteinExistence type="predicted"/>
<dbReference type="CDD" id="cd02933">
    <property type="entry name" value="OYE_like_FMN"/>
    <property type="match status" value="1"/>
</dbReference>
<accession>A0AAD2HYD4</accession>